<organism evidence="2 3">
    <name type="scientific">Methylomicrobium album BG8</name>
    <dbReference type="NCBI Taxonomy" id="686340"/>
    <lineage>
        <taxon>Bacteria</taxon>
        <taxon>Pseudomonadati</taxon>
        <taxon>Pseudomonadota</taxon>
        <taxon>Gammaproteobacteria</taxon>
        <taxon>Methylococcales</taxon>
        <taxon>Methylococcaceae</taxon>
        <taxon>Methylomicrobium</taxon>
    </lineage>
</organism>
<feature type="domain" description="Cupin type-2" evidence="1">
    <location>
        <begin position="51"/>
        <end position="106"/>
    </location>
</feature>
<evidence type="ECO:0000259" key="1">
    <source>
        <dbReference type="Pfam" id="PF07883"/>
    </source>
</evidence>
<evidence type="ECO:0000313" key="2">
    <source>
        <dbReference type="EMBL" id="EIC31572.1"/>
    </source>
</evidence>
<dbReference type="SUPFAM" id="SSF51182">
    <property type="entry name" value="RmlC-like cupins"/>
    <property type="match status" value="1"/>
</dbReference>
<dbReference type="eggNOG" id="COG1917">
    <property type="taxonomic scope" value="Bacteria"/>
</dbReference>
<dbReference type="Pfam" id="PF07883">
    <property type="entry name" value="Cupin_2"/>
    <property type="match status" value="1"/>
</dbReference>
<evidence type="ECO:0000313" key="3">
    <source>
        <dbReference type="Proteomes" id="UP000005090"/>
    </source>
</evidence>
<gene>
    <name evidence="2" type="ORF">Metal_3936</name>
</gene>
<dbReference type="CDD" id="cd06981">
    <property type="entry name" value="cupin_reut_a1446"/>
    <property type="match status" value="1"/>
</dbReference>
<proteinExistence type="predicted"/>
<dbReference type="Gene3D" id="2.60.120.10">
    <property type="entry name" value="Jelly Rolls"/>
    <property type="match status" value="1"/>
</dbReference>
<dbReference type="InterPro" id="IPR013096">
    <property type="entry name" value="Cupin_2"/>
</dbReference>
<dbReference type="RefSeq" id="WP_005375017.1">
    <property type="nucleotide sequence ID" value="NZ_CM001475.1"/>
</dbReference>
<dbReference type="InterPro" id="IPR014710">
    <property type="entry name" value="RmlC-like_jellyroll"/>
</dbReference>
<protein>
    <submittedName>
        <fullName evidence="2">Cupin domain-containing protein</fullName>
    </submittedName>
</protein>
<sequence length="110" mass="12961">MHSTTLGNLFSNVPEHLPDELFETLLKQGGIEIERIVSKGYATPENQWYDQSWDEWVLLLQGRATLSYQDEANPMHLKPGDYLLIPAHRRHRVEWTDPVLETIWIAIHWR</sequence>
<dbReference type="Proteomes" id="UP000005090">
    <property type="component" value="Chromosome"/>
</dbReference>
<name>H8GJP3_METAL</name>
<dbReference type="EMBL" id="CM001475">
    <property type="protein sequence ID" value="EIC31572.1"/>
    <property type="molecule type" value="Genomic_DNA"/>
</dbReference>
<dbReference type="HOGENOM" id="CLU_147397_0_1_6"/>
<keyword evidence="3" id="KW-1185">Reference proteome</keyword>
<dbReference type="InterPro" id="IPR011051">
    <property type="entry name" value="RmlC_Cupin_sf"/>
</dbReference>
<dbReference type="AlphaFoldDB" id="H8GJP3"/>
<reference evidence="2 3" key="1">
    <citation type="journal article" date="2013" name="Genome Announc.">
        <title>Genome Sequence of the Obligate Gammaproteobacterial Methanotroph Methylomicrobium album Strain BG8.</title>
        <authorList>
            <person name="Kits K.D."/>
            <person name="Kalyuzhnaya M.G."/>
            <person name="Klotz M.G."/>
            <person name="Jetten M.S."/>
            <person name="Op den Camp H.J."/>
            <person name="Vuilleumier S."/>
            <person name="Bringel F."/>
            <person name="Dispirito A.A."/>
            <person name="Murrell J.C."/>
            <person name="Bruce D."/>
            <person name="Cheng J.F."/>
            <person name="Copeland A."/>
            <person name="Goodwin L."/>
            <person name="Hauser L."/>
            <person name="Lajus A."/>
            <person name="Land M.L."/>
            <person name="Lapidus A."/>
            <person name="Lucas S."/>
            <person name="Medigue C."/>
            <person name="Pitluck S."/>
            <person name="Woyke T."/>
            <person name="Zeytun A."/>
            <person name="Stein L.Y."/>
        </authorList>
    </citation>
    <scope>NUCLEOTIDE SEQUENCE [LARGE SCALE GENOMIC DNA]</scope>
    <source>
        <strain evidence="2 3">BG8</strain>
    </source>
</reference>
<accession>H8GJP3</accession>
<dbReference type="STRING" id="686340.Metal_3936"/>